<comment type="caution">
    <text evidence="2">The sequence shown here is derived from an EMBL/GenBank/DDBJ whole genome shotgun (WGS) entry which is preliminary data.</text>
</comment>
<evidence type="ECO:0000256" key="1">
    <source>
        <dbReference type="SAM" id="MobiDB-lite"/>
    </source>
</evidence>
<protein>
    <submittedName>
        <fullName evidence="2">Uncharacterized protein</fullName>
    </submittedName>
</protein>
<dbReference type="GeneID" id="80911926"/>
<gene>
    <name evidence="2" type="ORF">N0V89_008396</name>
</gene>
<evidence type="ECO:0000313" key="3">
    <source>
        <dbReference type="Proteomes" id="UP001140513"/>
    </source>
</evidence>
<evidence type="ECO:0000313" key="2">
    <source>
        <dbReference type="EMBL" id="KAJ4349778.1"/>
    </source>
</evidence>
<proteinExistence type="predicted"/>
<dbReference type="Proteomes" id="UP001140513">
    <property type="component" value="Unassembled WGS sequence"/>
</dbReference>
<dbReference type="RefSeq" id="XP_056068708.1">
    <property type="nucleotide sequence ID" value="XM_056217152.1"/>
</dbReference>
<feature type="compositionally biased region" description="Basic and acidic residues" evidence="1">
    <location>
        <begin position="340"/>
        <end position="349"/>
    </location>
</feature>
<dbReference type="AlphaFoldDB" id="A0A9W9C8S6"/>
<feature type="region of interest" description="Disordered" evidence="1">
    <location>
        <begin position="32"/>
        <end position="59"/>
    </location>
</feature>
<reference evidence="2" key="1">
    <citation type="submission" date="2022-10" db="EMBL/GenBank/DDBJ databases">
        <title>Tapping the CABI collections for fungal endophytes: first genome assemblies for Collariella, Neodidymelliopsis, Ascochyta clinopodiicola, Didymella pomorum, Didymosphaeria variabile, Neocosmospora piperis and Neocucurbitaria cava.</title>
        <authorList>
            <person name="Hill R."/>
        </authorList>
    </citation>
    <scope>NUCLEOTIDE SEQUENCE</scope>
    <source>
        <strain evidence="2">IMI 356815</strain>
    </source>
</reference>
<dbReference type="OrthoDB" id="5420368at2759"/>
<organism evidence="2 3">
    <name type="scientific">Didymosphaeria variabile</name>
    <dbReference type="NCBI Taxonomy" id="1932322"/>
    <lineage>
        <taxon>Eukaryota</taxon>
        <taxon>Fungi</taxon>
        <taxon>Dikarya</taxon>
        <taxon>Ascomycota</taxon>
        <taxon>Pezizomycotina</taxon>
        <taxon>Dothideomycetes</taxon>
        <taxon>Pleosporomycetidae</taxon>
        <taxon>Pleosporales</taxon>
        <taxon>Massarineae</taxon>
        <taxon>Didymosphaeriaceae</taxon>
        <taxon>Didymosphaeria</taxon>
    </lineage>
</organism>
<dbReference type="EMBL" id="JAPEUX010000006">
    <property type="protein sequence ID" value="KAJ4349778.1"/>
    <property type="molecule type" value="Genomic_DNA"/>
</dbReference>
<keyword evidence="3" id="KW-1185">Reference proteome</keyword>
<feature type="region of interest" description="Disordered" evidence="1">
    <location>
        <begin position="285"/>
        <end position="349"/>
    </location>
</feature>
<sequence>MNRITICLFSIAEDIDFRLLFHIKDANVEDVVRQSTDDQAVKEEDRRNADDGPKPSARAITERFVKLRQLAGIKVSVTSSRTPGRGRARVSKYTTPQKRKNKAYSSEESDGDEHLTENESPTKKQSVQRNGGSRGRGSARGGRGGRGGRHNASSPAVRVKSEYPLPELPIDPLDAGDTFERDAADAAEIRHTSQQNPFAGFANGGMNSGMSGGMNGGFQGFGPSTGHSLLNGFGMSNGATFNNGFTSPGMALDDPFTASNHPSHGFANTIGTMQAFTNGMQAAAAGDAHGPLDTNVGRGRSNRTASAQASEGVAAVLRRQKDADVADGERSSAEDSQASEYHDLEGDYI</sequence>
<feature type="compositionally biased region" description="Basic and acidic residues" evidence="1">
    <location>
        <begin position="319"/>
        <end position="333"/>
    </location>
</feature>
<feature type="region of interest" description="Disordered" evidence="1">
    <location>
        <begin position="76"/>
        <end position="169"/>
    </location>
</feature>
<name>A0A9W9C8S6_9PLEO</name>
<feature type="compositionally biased region" description="Basic and acidic residues" evidence="1">
    <location>
        <begin position="112"/>
        <end position="122"/>
    </location>
</feature>
<accession>A0A9W9C8S6</accession>
<feature type="compositionally biased region" description="Basic and acidic residues" evidence="1">
    <location>
        <begin position="32"/>
        <end position="53"/>
    </location>
</feature>
<feature type="compositionally biased region" description="Gly residues" evidence="1">
    <location>
        <begin position="132"/>
        <end position="145"/>
    </location>
</feature>